<comment type="subcellular location">
    <subcellularLocation>
        <location evidence="9">Endoplasmic reticulum membrane</location>
        <topology evidence="9">Single-pass membrane protein</topology>
    </subcellularLocation>
    <subcellularLocation>
        <location evidence="1">Membrane</location>
        <topology evidence="1">Single-pass membrane protein</topology>
    </subcellularLocation>
</comment>
<dbReference type="EMBL" id="MN075824">
    <property type="protein sequence ID" value="QHX41470.1"/>
    <property type="molecule type" value="mRNA"/>
</dbReference>
<accession>A0A6C0PNC8</accession>
<keyword evidence="8 9" id="KW-0472">Membrane</keyword>
<evidence type="ECO:0000256" key="8">
    <source>
        <dbReference type="ARBA" id="ARBA00023136"/>
    </source>
</evidence>
<dbReference type="FunFam" id="3.40.5.90:FF:000001">
    <property type="entry name" value="CDGSH iron-sulfur domain-containing protein 1"/>
    <property type="match status" value="1"/>
</dbReference>
<keyword evidence="4 9" id="KW-0479">Metal-binding</keyword>
<evidence type="ECO:0000259" key="10">
    <source>
        <dbReference type="SMART" id="SM00704"/>
    </source>
</evidence>
<feature type="transmembrane region" description="Helical" evidence="9">
    <location>
        <begin position="40"/>
        <end position="62"/>
    </location>
</feature>
<keyword evidence="5 9" id="KW-1133">Transmembrane helix</keyword>
<dbReference type="GO" id="GO:0051537">
    <property type="term" value="F:2 iron, 2 sulfur cluster binding"/>
    <property type="evidence" value="ECO:0007669"/>
    <property type="project" value="UniProtKB-UniRule"/>
</dbReference>
<dbReference type="InterPro" id="IPR045131">
    <property type="entry name" value="CISD1/2"/>
</dbReference>
<dbReference type="InterPro" id="IPR042216">
    <property type="entry name" value="MitoNEET_CISD"/>
</dbReference>
<dbReference type="AlphaFoldDB" id="A0A6C0PNC8"/>
<dbReference type="PANTHER" id="PTHR13680:SF5">
    <property type="entry name" value="CDGSH IRON-SULFUR DOMAIN-CONTAINING PROTEIN 1"/>
    <property type="match status" value="1"/>
</dbReference>
<evidence type="ECO:0000256" key="7">
    <source>
        <dbReference type="ARBA" id="ARBA00023014"/>
    </source>
</evidence>
<dbReference type="InterPro" id="IPR019610">
    <property type="entry name" value="FeS-contain_mitoNEET_N"/>
</dbReference>
<evidence type="ECO:0000313" key="11">
    <source>
        <dbReference type="EMBL" id="QHX41470.1"/>
    </source>
</evidence>
<evidence type="ECO:0000256" key="1">
    <source>
        <dbReference type="ARBA" id="ARBA00004167"/>
    </source>
</evidence>
<keyword evidence="2 9" id="KW-0812">Transmembrane</keyword>
<sequence length="137" mass="15961">MAGVYDTIRLFFQAKLPRYLQNLPFPKSPEGFTSLSREEWIQLAPFIMLVCLFLWIMIKPILSGLFPQKQKRPKHIVNKKVKKEEPKVVDTVQIEDIGDKKAFCRCWKSKNFPYCDGSHNKHNEEQGDNVGPLKIVK</sequence>
<proteinExistence type="evidence at transcript level"/>
<dbReference type="Pfam" id="PF10660">
    <property type="entry name" value="MitoNEET_N"/>
    <property type="match status" value="1"/>
</dbReference>
<feature type="domain" description="Iron-binding zinc finger CDGSH type" evidence="10">
    <location>
        <begin position="87"/>
        <end position="125"/>
    </location>
</feature>
<dbReference type="InterPro" id="IPR018967">
    <property type="entry name" value="FeS-contain_CDGSH-typ"/>
</dbReference>
<dbReference type="GO" id="GO:0005789">
    <property type="term" value="C:endoplasmic reticulum membrane"/>
    <property type="evidence" value="ECO:0007669"/>
    <property type="project" value="UniProtKB-SubCell"/>
</dbReference>
<evidence type="ECO:0000256" key="9">
    <source>
        <dbReference type="RuleBase" id="RU369084"/>
    </source>
</evidence>
<evidence type="ECO:0000256" key="4">
    <source>
        <dbReference type="ARBA" id="ARBA00022723"/>
    </source>
</evidence>
<dbReference type="GO" id="GO:0010506">
    <property type="term" value="P:regulation of autophagy"/>
    <property type="evidence" value="ECO:0007669"/>
    <property type="project" value="UniProtKB-UniRule"/>
</dbReference>
<keyword evidence="6 9" id="KW-0408">Iron</keyword>
<evidence type="ECO:0000256" key="6">
    <source>
        <dbReference type="ARBA" id="ARBA00023004"/>
    </source>
</evidence>
<keyword evidence="7 9" id="KW-0411">Iron-sulfur</keyword>
<reference evidence="11" key="1">
    <citation type="submission" date="2019-06" db="EMBL/GenBank/DDBJ databases">
        <authorList>
            <person name="Adameyko K."/>
            <person name="Finoshin A."/>
            <person name="Kravchuk O."/>
            <person name="Mikhailov K."/>
            <person name="Gusev O."/>
            <person name="Shagimardanova E."/>
            <person name="Lyupina Y."/>
        </authorList>
    </citation>
    <scope>NUCLEOTIDE SEQUENCE</scope>
</reference>
<evidence type="ECO:0000256" key="5">
    <source>
        <dbReference type="ARBA" id="ARBA00022989"/>
    </source>
</evidence>
<dbReference type="Pfam" id="PF09360">
    <property type="entry name" value="zf-CDGSH"/>
    <property type="match status" value="1"/>
</dbReference>
<comment type="similarity">
    <text evidence="9">Belongs to the CISD protein family. CISD2 subfamily.</text>
</comment>
<keyword evidence="9" id="KW-0256">Endoplasmic reticulum</keyword>
<comment type="cofactor">
    <cofactor evidence="9">
        <name>[2Fe-2S] cluster</name>
        <dbReference type="ChEBI" id="CHEBI:190135"/>
    </cofactor>
    <text evidence="9">Binds 1 [2Fe-2S] cluster.</text>
</comment>
<dbReference type="SMART" id="SM00704">
    <property type="entry name" value="ZnF_CDGSH"/>
    <property type="match status" value="1"/>
</dbReference>
<name>A0A6C0PNC8_HALDU</name>
<keyword evidence="3 9" id="KW-0001">2Fe-2S</keyword>
<dbReference type="GO" id="GO:0046872">
    <property type="term" value="F:metal ion binding"/>
    <property type="evidence" value="ECO:0007669"/>
    <property type="project" value="UniProtKB-UniRule"/>
</dbReference>
<evidence type="ECO:0000256" key="2">
    <source>
        <dbReference type="ARBA" id="ARBA00022692"/>
    </source>
</evidence>
<evidence type="ECO:0000256" key="3">
    <source>
        <dbReference type="ARBA" id="ARBA00022714"/>
    </source>
</evidence>
<protein>
    <recommendedName>
        <fullName evidence="9">CDGSH iron-sulfur domain-containing protein 2 homologue</fullName>
    </recommendedName>
</protein>
<dbReference type="Gene3D" id="3.40.5.90">
    <property type="entry name" value="CDGSH iron-sulfur domain, mitoNEET-type"/>
    <property type="match status" value="1"/>
</dbReference>
<dbReference type="PANTHER" id="PTHR13680">
    <property type="entry name" value="CDGSH IRON-SULFUR DOMAIN-CONTAINING PROTEIN 1"/>
    <property type="match status" value="1"/>
</dbReference>
<dbReference type="GO" id="GO:0005741">
    <property type="term" value="C:mitochondrial outer membrane"/>
    <property type="evidence" value="ECO:0007669"/>
    <property type="project" value="TreeGrafter"/>
</dbReference>
<organism evidence="11">
    <name type="scientific">Halisarca dujardinii</name>
    <name type="common">Dujardin's slime sponge</name>
    <dbReference type="NCBI Taxonomy" id="2583056"/>
    <lineage>
        <taxon>Eukaryota</taxon>
        <taxon>Metazoa</taxon>
        <taxon>Porifera</taxon>
        <taxon>Demospongiae</taxon>
        <taxon>Verongimorpha</taxon>
        <taxon>Chondrillida</taxon>
        <taxon>Halisarcidae</taxon>
        <taxon>Halisarca</taxon>
    </lineage>
</organism>